<dbReference type="PROSITE" id="PS00211">
    <property type="entry name" value="ABC_TRANSPORTER_1"/>
    <property type="match status" value="1"/>
</dbReference>
<keyword evidence="1" id="KW-0813">Transport</keyword>
<dbReference type="GO" id="GO:0140359">
    <property type="term" value="F:ABC-type transporter activity"/>
    <property type="evidence" value="ECO:0007669"/>
    <property type="project" value="UniProtKB-ARBA"/>
</dbReference>
<name>A0A1N7J683_9BACL</name>
<dbReference type="InterPro" id="IPR017871">
    <property type="entry name" value="ABC_transporter-like_CS"/>
</dbReference>
<dbReference type="Proteomes" id="UP000186795">
    <property type="component" value="Unassembled WGS sequence"/>
</dbReference>
<accession>A0A1N7J683</accession>
<organism evidence="5 6">
    <name type="scientific">Kroppenstedtia eburnea</name>
    <dbReference type="NCBI Taxonomy" id="714067"/>
    <lineage>
        <taxon>Bacteria</taxon>
        <taxon>Bacillati</taxon>
        <taxon>Bacillota</taxon>
        <taxon>Bacilli</taxon>
        <taxon>Bacillales</taxon>
        <taxon>Thermoactinomycetaceae</taxon>
        <taxon>Kroppenstedtia</taxon>
    </lineage>
</organism>
<dbReference type="FunFam" id="3.40.50.300:FF:000042">
    <property type="entry name" value="Maltose/maltodextrin ABC transporter, ATP-binding protein"/>
    <property type="match status" value="1"/>
</dbReference>
<dbReference type="Pfam" id="PF00005">
    <property type="entry name" value="ABC_tran"/>
    <property type="match status" value="1"/>
</dbReference>
<dbReference type="AlphaFoldDB" id="A0A1N7J683"/>
<dbReference type="PANTHER" id="PTHR42781:SF4">
    <property type="entry name" value="SPERMIDINE_PUTRESCINE IMPORT ATP-BINDING PROTEIN POTA"/>
    <property type="match status" value="1"/>
</dbReference>
<dbReference type="GO" id="GO:0005524">
    <property type="term" value="F:ATP binding"/>
    <property type="evidence" value="ECO:0007669"/>
    <property type="project" value="UniProtKB-KW"/>
</dbReference>
<dbReference type="SMART" id="SM00382">
    <property type="entry name" value="AAA"/>
    <property type="match status" value="1"/>
</dbReference>
<dbReference type="GO" id="GO:0016887">
    <property type="term" value="F:ATP hydrolysis activity"/>
    <property type="evidence" value="ECO:0007669"/>
    <property type="project" value="InterPro"/>
</dbReference>
<keyword evidence="2" id="KW-0547">Nucleotide-binding</keyword>
<dbReference type="Gene3D" id="2.40.50.100">
    <property type="match status" value="1"/>
</dbReference>
<keyword evidence="6" id="KW-1185">Reference proteome</keyword>
<evidence type="ECO:0000256" key="1">
    <source>
        <dbReference type="ARBA" id="ARBA00022448"/>
    </source>
</evidence>
<sequence>MEFVSIQQLNKSYAGVNALEDVNLEIREGELFALLGPSGCGKTTTMRCIAGFEEPSSGMIRIGGKDIRGIPAHRRNCGMVFQSYALFPHLTVFENVAYPLNLRRFYREGPLTKLGVLAGMISRRLTRTSPKIREKVEETLELVELNHLKDRLPNQLSGGQQQRVALARAIIMEPSLLLMDEPLSNLDKKLRGSMRKLICDIQRKLGITTIFVTHDQEEAMSMADRIAVMKEGRVVQTDTPSRLYSRPATTYVADFVGSSNLFQAQVKKEGTAGSRVLSIGPGLDLVSAFTPAEGTAEVLIRPESLSVFPREGQVPAPESPNCLAAQVIRSTYLGPKVRYEVEAKGILFQVDVVYTDEKTLLGEGDPVWVTLEPEQVVVL</sequence>
<proteinExistence type="predicted"/>
<dbReference type="Pfam" id="PF08402">
    <property type="entry name" value="TOBE_2"/>
    <property type="match status" value="1"/>
</dbReference>
<evidence type="ECO:0000259" key="4">
    <source>
        <dbReference type="PROSITE" id="PS50893"/>
    </source>
</evidence>
<dbReference type="Gene3D" id="3.40.50.300">
    <property type="entry name" value="P-loop containing nucleotide triphosphate hydrolases"/>
    <property type="match status" value="1"/>
</dbReference>
<dbReference type="PROSITE" id="PS50893">
    <property type="entry name" value="ABC_TRANSPORTER_2"/>
    <property type="match status" value="1"/>
</dbReference>
<dbReference type="GO" id="GO:0043190">
    <property type="term" value="C:ATP-binding cassette (ABC) transporter complex"/>
    <property type="evidence" value="ECO:0007669"/>
    <property type="project" value="InterPro"/>
</dbReference>
<evidence type="ECO:0000256" key="2">
    <source>
        <dbReference type="ARBA" id="ARBA00022741"/>
    </source>
</evidence>
<protein>
    <submittedName>
        <fullName evidence="5">Iron(III) transport system ATP-binding protein/putative spermidine/putrescine transport system ATP-binding protein</fullName>
    </submittedName>
</protein>
<evidence type="ECO:0000313" key="6">
    <source>
        <dbReference type="Proteomes" id="UP000186795"/>
    </source>
</evidence>
<dbReference type="InterPro" id="IPR003439">
    <property type="entry name" value="ABC_transporter-like_ATP-bd"/>
</dbReference>
<dbReference type="OrthoDB" id="9802264at2"/>
<dbReference type="PANTHER" id="PTHR42781">
    <property type="entry name" value="SPERMIDINE/PUTRESCINE IMPORT ATP-BINDING PROTEIN POTA"/>
    <property type="match status" value="1"/>
</dbReference>
<dbReference type="RefSeq" id="WP_009709152.1">
    <property type="nucleotide sequence ID" value="NZ_CP048103.1"/>
</dbReference>
<dbReference type="EMBL" id="FTOD01000001">
    <property type="protein sequence ID" value="SIS44840.1"/>
    <property type="molecule type" value="Genomic_DNA"/>
</dbReference>
<reference evidence="6" key="1">
    <citation type="submission" date="2017-01" db="EMBL/GenBank/DDBJ databases">
        <authorList>
            <person name="Varghese N."/>
            <person name="Submissions S."/>
        </authorList>
    </citation>
    <scope>NUCLEOTIDE SEQUENCE [LARGE SCALE GENOMIC DNA]</scope>
    <source>
        <strain evidence="6">DSM 45196</strain>
    </source>
</reference>
<dbReference type="InterPro" id="IPR003593">
    <property type="entry name" value="AAA+_ATPase"/>
</dbReference>
<dbReference type="InterPro" id="IPR050093">
    <property type="entry name" value="ABC_SmlMolc_Importer"/>
</dbReference>
<feature type="domain" description="ABC transporter" evidence="4">
    <location>
        <begin position="4"/>
        <end position="256"/>
    </location>
</feature>
<evidence type="ECO:0000313" key="5">
    <source>
        <dbReference type="EMBL" id="SIS44840.1"/>
    </source>
</evidence>
<dbReference type="SUPFAM" id="SSF52540">
    <property type="entry name" value="P-loop containing nucleoside triphosphate hydrolases"/>
    <property type="match status" value="1"/>
</dbReference>
<keyword evidence="3 5" id="KW-0067">ATP-binding</keyword>
<dbReference type="SUPFAM" id="SSF50331">
    <property type="entry name" value="MOP-like"/>
    <property type="match status" value="1"/>
</dbReference>
<dbReference type="InterPro" id="IPR013611">
    <property type="entry name" value="Transp-assoc_OB_typ2"/>
</dbReference>
<dbReference type="InterPro" id="IPR027417">
    <property type="entry name" value="P-loop_NTPase"/>
</dbReference>
<gene>
    <name evidence="5" type="ORF">SAMN05421790_101771</name>
</gene>
<evidence type="ECO:0000256" key="3">
    <source>
        <dbReference type="ARBA" id="ARBA00022840"/>
    </source>
</evidence>
<dbReference type="InterPro" id="IPR008995">
    <property type="entry name" value="Mo/tungstate-bd_C_term_dom"/>
</dbReference>